<dbReference type="Gene3D" id="3.40.50.720">
    <property type="entry name" value="NAD(P)-binding Rossmann-like Domain"/>
    <property type="match status" value="1"/>
</dbReference>
<evidence type="ECO:0000313" key="3">
    <source>
        <dbReference type="EMBL" id="CAI2719564.1"/>
    </source>
</evidence>
<name>A0ABM9HGT4_9BACT</name>
<protein>
    <submittedName>
        <fullName evidence="3">NAD-dependent epimerase/dehydratase</fullName>
    </submittedName>
</protein>
<dbReference type="RefSeq" id="WP_282012387.1">
    <property type="nucleotide sequence ID" value="NZ_OX336137.1"/>
</dbReference>
<reference evidence="3 4" key="1">
    <citation type="submission" date="2022-09" db="EMBL/GenBank/DDBJ databases">
        <authorList>
            <person name="Kop L."/>
        </authorList>
    </citation>
    <scope>NUCLEOTIDE SEQUENCE [LARGE SCALE GENOMIC DNA]</scope>
    <source>
        <strain evidence="3 4">347</strain>
    </source>
</reference>
<sequence>MKIAMTGITGMLGSHLINRLHGTKSGEAADPAMGAENFDVRALIREGSVVEHLKPFEEVDYVIGGLEDKESLAKLVEGRDVVVHMAHFPGPVQTADQLVNVNVNGSFDLLEAARRAKVKQFIFISACNVFGQVLPTVDEQHPLDESHPVQPGTLYGSIKSAIEAFCFFFQKSRYFDVSIIRPVLTYGVRPEIQKSEWFNTVDFLATNYNVDVKGSTKYVSVDSVVQAIVNTLGNKDSAGKIYHLVDDHIHNMDLAKMIAEAIDSFGEVEGTMGENGVPMSNQAARDLGVTFRGRDGVLDYIKKVHELQMTYGGERKIENW</sequence>
<organism evidence="3 4">
    <name type="scientific">Nitrospina watsonii</name>
    <dbReference type="NCBI Taxonomy" id="1323948"/>
    <lineage>
        <taxon>Bacteria</taxon>
        <taxon>Pseudomonadati</taxon>
        <taxon>Nitrospinota/Tectimicrobiota group</taxon>
        <taxon>Nitrospinota</taxon>
        <taxon>Nitrospinia</taxon>
        <taxon>Nitrospinales</taxon>
        <taxon>Nitrospinaceae</taxon>
        <taxon>Nitrospina</taxon>
    </lineage>
</organism>
<keyword evidence="4" id="KW-1185">Reference proteome</keyword>
<comment type="similarity">
    <text evidence="1">Belongs to the NAD(P)-dependent epimerase/dehydratase family.</text>
</comment>
<evidence type="ECO:0000256" key="1">
    <source>
        <dbReference type="ARBA" id="ARBA00007637"/>
    </source>
</evidence>
<dbReference type="PANTHER" id="PTHR43000">
    <property type="entry name" value="DTDP-D-GLUCOSE 4,6-DEHYDRATASE-RELATED"/>
    <property type="match status" value="1"/>
</dbReference>
<dbReference type="InterPro" id="IPR036291">
    <property type="entry name" value="NAD(P)-bd_dom_sf"/>
</dbReference>
<dbReference type="CDD" id="cd08946">
    <property type="entry name" value="SDR_e"/>
    <property type="match status" value="1"/>
</dbReference>
<feature type="domain" description="NAD-dependent epimerase/dehydratase" evidence="2">
    <location>
        <begin position="3"/>
        <end position="239"/>
    </location>
</feature>
<dbReference type="Proteomes" id="UP001157733">
    <property type="component" value="Chromosome"/>
</dbReference>
<dbReference type="EMBL" id="OX336137">
    <property type="protein sequence ID" value="CAI2719564.1"/>
    <property type="molecule type" value="Genomic_DNA"/>
</dbReference>
<accession>A0ABM9HGT4</accession>
<evidence type="ECO:0000313" key="4">
    <source>
        <dbReference type="Proteomes" id="UP001157733"/>
    </source>
</evidence>
<dbReference type="Pfam" id="PF01370">
    <property type="entry name" value="Epimerase"/>
    <property type="match status" value="1"/>
</dbReference>
<gene>
    <name evidence="3" type="ORF">NSPWAT_2708</name>
</gene>
<dbReference type="SUPFAM" id="SSF51735">
    <property type="entry name" value="NAD(P)-binding Rossmann-fold domains"/>
    <property type="match status" value="1"/>
</dbReference>
<evidence type="ECO:0000259" key="2">
    <source>
        <dbReference type="Pfam" id="PF01370"/>
    </source>
</evidence>
<dbReference type="InterPro" id="IPR001509">
    <property type="entry name" value="Epimerase_deHydtase"/>
</dbReference>
<proteinExistence type="inferred from homology"/>